<evidence type="ECO:0000313" key="15">
    <source>
        <dbReference type="EMBL" id="AEF33360.2"/>
    </source>
</evidence>
<dbReference type="Pfam" id="PF01397">
    <property type="entry name" value="Terpene_synth"/>
    <property type="match status" value="1"/>
</dbReference>
<evidence type="ECO:0000256" key="5">
    <source>
        <dbReference type="ARBA" id="ARBA00022723"/>
    </source>
</evidence>
<dbReference type="PANTHER" id="PTHR31739">
    <property type="entry name" value="ENT-COPALYL DIPHOSPHATE SYNTHASE, CHLOROPLASTIC"/>
    <property type="match status" value="1"/>
</dbReference>
<dbReference type="FunFam" id="1.50.10.160:FF:000002">
    <property type="entry name" value="cis-abienol synthase, chloroplastic"/>
    <property type="match status" value="1"/>
</dbReference>
<protein>
    <recommendedName>
        <fullName evidence="12">tricyclene synthase</fullName>
        <ecNumber evidence="12">4.2.3.105</ecNumber>
    </recommendedName>
</protein>
<dbReference type="InterPro" id="IPR001906">
    <property type="entry name" value="Terpene_synth_N"/>
</dbReference>
<dbReference type="InterPro" id="IPR044814">
    <property type="entry name" value="Terpene_cyclase_plant_C1"/>
</dbReference>
<evidence type="ECO:0000256" key="7">
    <source>
        <dbReference type="ARBA" id="ARBA00023180"/>
    </source>
</evidence>
<dbReference type="GO" id="GO:0009686">
    <property type="term" value="P:gibberellin biosynthetic process"/>
    <property type="evidence" value="ECO:0007669"/>
    <property type="project" value="TreeGrafter"/>
</dbReference>
<comment type="cofactor">
    <cofactor evidence="1">
        <name>Mg(2+)</name>
        <dbReference type="ChEBI" id="CHEBI:18420"/>
    </cofactor>
</comment>
<dbReference type="Pfam" id="PF03936">
    <property type="entry name" value="Terpene_synth_C"/>
    <property type="match status" value="1"/>
</dbReference>
<comment type="subcellular location">
    <subcellularLocation>
        <location evidence="2">Plastid</location>
        <location evidence="2">Chloroplast stroma</location>
    </subcellularLocation>
</comment>
<keyword evidence="4" id="KW-0934">Plastid</keyword>
<reference evidence="15" key="1">
    <citation type="journal article" date="2017" name="Sci. Rep.">
        <title>Elucidation of terpenoid metabolism in Scoparia dulcis by RNA-seq analysis.</title>
        <authorList>
            <person name="Yamamura Y."/>
            <person name="Kurosaki F."/>
            <person name="Lee J.B."/>
        </authorList>
    </citation>
    <scope>NUCLEOTIDE SEQUENCE</scope>
</reference>
<keyword evidence="6" id="KW-0460">Magnesium</keyword>
<dbReference type="GO" id="GO:0009570">
    <property type="term" value="C:chloroplast stroma"/>
    <property type="evidence" value="ECO:0007669"/>
    <property type="project" value="UniProtKB-SubCell"/>
</dbReference>
<proteinExistence type="evidence at transcript level"/>
<dbReference type="Gene3D" id="1.50.10.130">
    <property type="entry name" value="Terpene synthase, N-terminal domain"/>
    <property type="match status" value="1"/>
</dbReference>
<dbReference type="EMBL" id="JF781124">
    <property type="protein sequence ID" value="AEF33360.2"/>
    <property type="molecule type" value="mRNA"/>
</dbReference>
<dbReference type="EC" id="4.2.3.105" evidence="12"/>
<dbReference type="InterPro" id="IPR036965">
    <property type="entry name" value="Terpene_synth_N_sf"/>
</dbReference>
<dbReference type="GO" id="GO:0000287">
    <property type="term" value="F:magnesium ion binding"/>
    <property type="evidence" value="ECO:0007669"/>
    <property type="project" value="InterPro"/>
</dbReference>
<evidence type="ECO:0000256" key="3">
    <source>
        <dbReference type="ARBA" id="ARBA00022528"/>
    </source>
</evidence>
<dbReference type="InterPro" id="IPR034741">
    <property type="entry name" value="Terpene_cyclase-like_1_C"/>
</dbReference>
<keyword evidence="8" id="KW-0464">Manganese</keyword>
<name>F6M9X0_SCODU</name>
<dbReference type="SFLD" id="SFLDG01014">
    <property type="entry name" value="Terpene_Cyclase_Like_1_N-term"/>
    <property type="match status" value="1"/>
</dbReference>
<evidence type="ECO:0000259" key="14">
    <source>
        <dbReference type="Pfam" id="PF03936"/>
    </source>
</evidence>
<evidence type="ECO:0000256" key="2">
    <source>
        <dbReference type="ARBA" id="ARBA00004470"/>
    </source>
</evidence>
<comment type="catalytic activity">
    <reaction evidence="10">
        <text>(2E)-geranyl diphosphate = tricyclene + diphosphate</text>
        <dbReference type="Rhea" id="RHEA:32687"/>
        <dbReference type="ChEBI" id="CHEBI:33019"/>
        <dbReference type="ChEBI" id="CHEBI:58057"/>
        <dbReference type="ChEBI" id="CHEBI:64266"/>
        <dbReference type="EC" id="4.2.3.105"/>
    </reaction>
</comment>
<dbReference type="InterPro" id="IPR050148">
    <property type="entry name" value="Terpene_synthase-like"/>
</dbReference>
<dbReference type="SFLD" id="SFLDG01019">
    <property type="entry name" value="Terpene_Cyclase_Like_1_C_Termi"/>
    <property type="match status" value="1"/>
</dbReference>
<dbReference type="Gene3D" id="1.10.600.10">
    <property type="entry name" value="Farnesyl Diphosphate Synthase"/>
    <property type="match status" value="1"/>
</dbReference>
<evidence type="ECO:0000256" key="1">
    <source>
        <dbReference type="ARBA" id="ARBA00001946"/>
    </source>
</evidence>
<comment type="similarity">
    <text evidence="11">Belongs to the terpene synthase family. Tpsg subfamily.</text>
</comment>
<keyword evidence="7" id="KW-0325">Glycoprotein</keyword>
<dbReference type="BRENDA" id="4.2.3.19">
    <property type="organism ID" value="15475"/>
</dbReference>
<dbReference type="SUPFAM" id="SSF48576">
    <property type="entry name" value="Terpenoid synthases"/>
    <property type="match status" value="1"/>
</dbReference>
<evidence type="ECO:0000256" key="10">
    <source>
        <dbReference type="ARBA" id="ARBA00052932"/>
    </source>
</evidence>
<dbReference type="PANTHER" id="PTHR31739:SF3">
    <property type="entry name" value="ENT-KAUR-16-ENE SYNTHASE, CHLOROPLASTIC"/>
    <property type="match status" value="1"/>
</dbReference>
<dbReference type="CDD" id="cd00684">
    <property type="entry name" value="Terpene_cyclase_plant_C1"/>
    <property type="match status" value="1"/>
</dbReference>
<evidence type="ECO:0000256" key="6">
    <source>
        <dbReference type="ARBA" id="ARBA00022842"/>
    </source>
</evidence>
<evidence type="ECO:0000259" key="13">
    <source>
        <dbReference type="Pfam" id="PF01397"/>
    </source>
</evidence>
<organism evidence="15">
    <name type="scientific">Scoparia dulcis</name>
    <name type="common">Sweet broom</name>
    <name type="synonym">Capraria dulcis</name>
    <dbReference type="NCBI Taxonomy" id="107240"/>
    <lineage>
        <taxon>Eukaryota</taxon>
        <taxon>Viridiplantae</taxon>
        <taxon>Streptophyta</taxon>
        <taxon>Embryophyta</taxon>
        <taxon>Tracheophyta</taxon>
        <taxon>Spermatophyta</taxon>
        <taxon>Magnoliopsida</taxon>
        <taxon>eudicotyledons</taxon>
        <taxon>Gunneridae</taxon>
        <taxon>Pentapetalae</taxon>
        <taxon>asterids</taxon>
        <taxon>lamiids</taxon>
        <taxon>Lamiales</taxon>
        <taxon>Plantaginaceae</taxon>
        <taxon>Gratioleae</taxon>
        <taxon>Scoparia</taxon>
    </lineage>
</organism>
<dbReference type="InterPro" id="IPR005630">
    <property type="entry name" value="Terpene_synthase_metal-bd"/>
</dbReference>
<dbReference type="FunFam" id="1.10.600.10:FF:000005">
    <property type="entry name" value="Ent-kaur-16-ene synthase, chloroplastic"/>
    <property type="match status" value="1"/>
</dbReference>
<keyword evidence="3" id="KW-0150">Chloroplast</keyword>
<feature type="domain" description="Terpene synthase N-terminal" evidence="13">
    <location>
        <begin position="224"/>
        <end position="417"/>
    </location>
</feature>
<evidence type="ECO:0000256" key="4">
    <source>
        <dbReference type="ARBA" id="ARBA00022640"/>
    </source>
</evidence>
<evidence type="ECO:0000256" key="9">
    <source>
        <dbReference type="ARBA" id="ARBA00023239"/>
    </source>
</evidence>
<dbReference type="GO" id="GO:0010333">
    <property type="term" value="F:terpene synthase activity"/>
    <property type="evidence" value="ECO:0007669"/>
    <property type="project" value="InterPro"/>
</dbReference>
<dbReference type="InterPro" id="IPR008949">
    <property type="entry name" value="Isoprenoid_synthase_dom_sf"/>
</dbReference>
<evidence type="ECO:0000256" key="12">
    <source>
        <dbReference type="ARBA" id="ARBA00067061"/>
    </source>
</evidence>
<dbReference type="FunFam" id="1.50.10.130:FF:000002">
    <property type="entry name" value="Ent-copalyl diphosphate synthase, chloroplastic"/>
    <property type="match status" value="1"/>
</dbReference>
<dbReference type="GO" id="GO:0102701">
    <property type="term" value="F:tricyclene synthase activity"/>
    <property type="evidence" value="ECO:0007669"/>
    <property type="project" value="UniProtKB-EC"/>
</dbReference>
<keyword evidence="5" id="KW-0479">Metal-binding</keyword>
<feature type="domain" description="Terpene synthase metal-binding" evidence="14">
    <location>
        <begin position="497"/>
        <end position="730"/>
    </location>
</feature>
<dbReference type="AlphaFoldDB" id="F6M9X0"/>
<dbReference type="SFLD" id="SFLDS00005">
    <property type="entry name" value="Isoprenoid_Synthase_Type_I"/>
    <property type="match status" value="1"/>
</dbReference>
<accession>F6M9X0</accession>
<keyword evidence="9" id="KW-0456">Lyase</keyword>
<dbReference type="InterPro" id="IPR008930">
    <property type="entry name" value="Terpenoid_cyclase/PrenylTrfase"/>
</dbReference>
<gene>
    <name evidence="15" type="primary">KS</name>
</gene>
<dbReference type="Gene3D" id="1.50.10.160">
    <property type="match status" value="1"/>
</dbReference>
<evidence type="ECO:0000256" key="11">
    <source>
        <dbReference type="ARBA" id="ARBA00060847"/>
    </source>
</evidence>
<evidence type="ECO:0000256" key="8">
    <source>
        <dbReference type="ARBA" id="ARBA00023211"/>
    </source>
</evidence>
<dbReference type="SUPFAM" id="SSF48239">
    <property type="entry name" value="Terpenoid cyclases/Protein prenyltransferases"/>
    <property type="match status" value="2"/>
</dbReference>
<sequence>MSLQLSIPLFFRQKKLHFKNSCFSGEASFDTGIETVVSAENASHFEETKERIAKLLHKAELSISSYDTAWVAMVPSPHSSQEPCFPDCLNWLMENQCPDGSWARPHHHSLLGKDVLSSTLASVLALQRWGVGEEQISRGVRFIEQNFVSAMEKSQISPLGFGILFPGMLEYAKDISLDIHFEPRILHALMHEREMEIKRCNQIQSADTEAYLAYVAEGMGKLQNWESVLKYQRKNGSLFNSPSTTAAASMYLRNPGCLNYLRSALKKFGNAVSAIYPFDIYAKLCSVDNLLRMGIGQYFRTEIQCVLDETYSLWLQDDEGIFMDACTCALAFRILRMNGYDVTSDQISKVLEEGWHPSSFRGHVKDISMGIELYKPSELIVSPDESILEKQHLELKHLIEKEILKGPVYSSHLVRNVDQEANHVLQYPFYTLMERMANRRNIEHYNLDYTRVLKTSYSSPNFGNRDFLTLSVADFNNCQELHREELKEIERWVVENRLDELKFARQKSAYCYFSAAATIFSPELSDARMSWAKNGVLTTVVDDFFDGGGSMEELRNLVHLVERWDIDVSTGCSSQNVLMIYSALRRTICEIGDQAFLRQERNVTQHIIDIWLDLLNSMLKEAEWSGEKPMPTMDEYMSNAYVSFALGPIVLPPLYLVGPKLSEEMITHAEYHNLFRLMSTVGRLLNDIRTSERERKDGTPNALTLYISGGKMTKEAAIAEMKSLIESQRRELLRLVLDRKNSVLPKACKDLFWHMNTVLHVFYSKDDGFTSQEMIRVVNEIIYQPIVLDEP</sequence>